<keyword evidence="3" id="KW-1185">Reference proteome</keyword>
<evidence type="ECO:0000313" key="2">
    <source>
        <dbReference type="EMBL" id="PWG65870.1"/>
    </source>
</evidence>
<evidence type="ECO:0000259" key="1">
    <source>
        <dbReference type="PROSITE" id="PS50883"/>
    </source>
</evidence>
<dbReference type="SMART" id="SM00052">
    <property type="entry name" value="EAL"/>
    <property type="match status" value="1"/>
</dbReference>
<dbReference type="SUPFAM" id="SSF141868">
    <property type="entry name" value="EAL domain-like"/>
    <property type="match status" value="1"/>
</dbReference>
<comment type="caution">
    <text evidence="2">The sequence shown here is derived from an EMBL/GenBank/DDBJ whole genome shotgun (WGS) entry which is preliminary data.</text>
</comment>
<dbReference type="InterPro" id="IPR050706">
    <property type="entry name" value="Cyclic-di-GMP_PDE-like"/>
</dbReference>
<gene>
    <name evidence="2" type="ORF">DEM34_01005</name>
</gene>
<dbReference type="EMBL" id="QFFI01000001">
    <property type="protein sequence ID" value="PWG65870.1"/>
    <property type="molecule type" value="Genomic_DNA"/>
</dbReference>
<name>A0A2U2N9V6_9GAMM</name>
<dbReference type="InterPro" id="IPR035919">
    <property type="entry name" value="EAL_sf"/>
</dbReference>
<sequence length="187" mass="20323">MSDAAAHRPVKGTAHSAAAIALVPRNLHSQSFVSRIIEAFDRASLAPGSIEVEITETAIIQDSRAMHRRLSQLKEAGATIALDDFGDGYTSVRHLTSLPIDRLKVDRSLVSRVGADRAKARIVSAIILMAKDLGLVTVAEGVEDKGTEAFLRQHDCDLVQGFLYSRPVESERVRQTPLAPRNTERSG</sequence>
<dbReference type="AlphaFoldDB" id="A0A2U2N9V6"/>
<dbReference type="Pfam" id="PF00563">
    <property type="entry name" value="EAL"/>
    <property type="match status" value="1"/>
</dbReference>
<dbReference type="PANTHER" id="PTHR33121">
    <property type="entry name" value="CYCLIC DI-GMP PHOSPHODIESTERASE PDEF"/>
    <property type="match status" value="1"/>
</dbReference>
<dbReference type="InterPro" id="IPR001633">
    <property type="entry name" value="EAL_dom"/>
</dbReference>
<dbReference type="Proteomes" id="UP000245474">
    <property type="component" value="Unassembled WGS sequence"/>
</dbReference>
<dbReference type="GO" id="GO:0071111">
    <property type="term" value="F:cyclic-guanylate-specific phosphodiesterase activity"/>
    <property type="evidence" value="ECO:0007669"/>
    <property type="project" value="InterPro"/>
</dbReference>
<reference evidence="2 3" key="1">
    <citation type="submission" date="2018-05" db="EMBL/GenBank/DDBJ databases">
        <title>Spiribacter halobius sp. nov., a moderately halophilic bacterium isolated from marine solar saltern.</title>
        <authorList>
            <person name="Zheng W.-S."/>
            <person name="Lu D.-C."/>
            <person name="Du Z.-J."/>
        </authorList>
    </citation>
    <scope>NUCLEOTIDE SEQUENCE [LARGE SCALE GENOMIC DNA]</scope>
    <source>
        <strain evidence="2 3">E85</strain>
    </source>
</reference>
<feature type="domain" description="EAL" evidence="1">
    <location>
        <begin position="1"/>
        <end position="181"/>
    </location>
</feature>
<accession>A0A2U2N9V6</accession>
<protein>
    <recommendedName>
        <fullName evidence="1">EAL domain-containing protein</fullName>
    </recommendedName>
</protein>
<dbReference type="CDD" id="cd01948">
    <property type="entry name" value="EAL"/>
    <property type="match status" value="1"/>
</dbReference>
<organism evidence="2 3">
    <name type="scientific">Sediminicurvatus halobius</name>
    <dbReference type="NCBI Taxonomy" id="2182432"/>
    <lineage>
        <taxon>Bacteria</taxon>
        <taxon>Pseudomonadati</taxon>
        <taxon>Pseudomonadota</taxon>
        <taxon>Gammaproteobacteria</taxon>
        <taxon>Chromatiales</taxon>
        <taxon>Ectothiorhodospiraceae</taxon>
        <taxon>Sediminicurvatus</taxon>
    </lineage>
</organism>
<evidence type="ECO:0000313" key="3">
    <source>
        <dbReference type="Proteomes" id="UP000245474"/>
    </source>
</evidence>
<dbReference type="PANTHER" id="PTHR33121:SF70">
    <property type="entry name" value="SIGNALING PROTEIN YKOW"/>
    <property type="match status" value="1"/>
</dbReference>
<proteinExistence type="predicted"/>
<dbReference type="Gene3D" id="3.20.20.450">
    <property type="entry name" value="EAL domain"/>
    <property type="match status" value="1"/>
</dbReference>
<dbReference type="PROSITE" id="PS50883">
    <property type="entry name" value="EAL"/>
    <property type="match status" value="1"/>
</dbReference>